<comment type="caution">
    <text evidence="3">The sequence shown here is derived from an EMBL/GenBank/DDBJ whole genome shotgun (WGS) entry which is preliminary data.</text>
</comment>
<dbReference type="InterPro" id="IPR037523">
    <property type="entry name" value="VOC_core"/>
</dbReference>
<accession>A0A9W8VF59</accession>
<dbReference type="Proteomes" id="UP001152049">
    <property type="component" value="Unassembled WGS sequence"/>
</dbReference>
<evidence type="ECO:0000259" key="2">
    <source>
        <dbReference type="PROSITE" id="PS51819"/>
    </source>
</evidence>
<keyword evidence="4" id="KW-1185">Reference proteome</keyword>
<feature type="domain" description="VOC" evidence="2">
    <location>
        <begin position="48"/>
        <end position="198"/>
    </location>
</feature>
<dbReference type="EMBL" id="JAOQAZ010000018">
    <property type="protein sequence ID" value="KAJ4256800.1"/>
    <property type="molecule type" value="Genomic_DNA"/>
</dbReference>
<dbReference type="OrthoDB" id="16820at2759"/>
<dbReference type="InterPro" id="IPR029068">
    <property type="entry name" value="Glyas_Bleomycin-R_OHBP_Dase"/>
</dbReference>
<dbReference type="PROSITE" id="PS51819">
    <property type="entry name" value="VOC"/>
    <property type="match status" value="1"/>
</dbReference>
<feature type="chain" id="PRO_5040912829" description="VOC domain-containing protein" evidence="1">
    <location>
        <begin position="22"/>
        <end position="235"/>
    </location>
</feature>
<organism evidence="3 4">
    <name type="scientific">Fusarium torreyae</name>
    <dbReference type="NCBI Taxonomy" id="1237075"/>
    <lineage>
        <taxon>Eukaryota</taxon>
        <taxon>Fungi</taxon>
        <taxon>Dikarya</taxon>
        <taxon>Ascomycota</taxon>
        <taxon>Pezizomycotina</taxon>
        <taxon>Sordariomycetes</taxon>
        <taxon>Hypocreomycetidae</taxon>
        <taxon>Hypocreales</taxon>
        <taxon>Nectriaceae</taxon>
        <taxon>Fusarium</taxon>
    </lineage>
</organism>
<dbReference type="InterPro" id="IPR004360">
    <property type="entry name" value="Glyas_Fos-R_dOase_dom"/>
</dbReference>
<gene>
    <name evidence="3" type="ORF">NW762_008896</name>
</gene>
<evidence type="ECO:0000313" key="4">
    <source>
        <dbReference type="Proteomes" id="UP001152049"/>
    </source>
</evidence>
<dbReference type="Gene3D" id="3.10.180.10">
    <property type="entry name" value="2,3-Dihydroxybiphenyl 1,2-Dioxygenase, domain 1"/>
    <property type="match status" value="1"/>
</dbReference>
<evidence type="ECO:0000256" key="1">
    <source>
        <dbReference type="SAM" id="SignalP"/>
    </source>
</evidence>
<keyword evidence="1" id="KW-0732">Signal</keyword>
<reference evidence="3" key="1">
    <citation type="submission" date="2022-09" db="EMBL/GenBank/DDBJ databases">
        <title>Fusarium specimens isolated from Avocado Roots.</title>
        <authorList>
            <person name="Stajich J."/>
            <person name="Roper C."/>
            <person name="Heimlech-Rivalta G."/>
        </authorList>
    </citation>
    <scope>NUCLEOTIDE SEQUENCE</scope>
    <source>
        <strain evidence="3">CF00136</strain>
    </source>
</reference>
<proteinExistence type="predicted"/>
<dbReference type="AlphaFoldDB" id="A0A9W8VF59"/>
<evidence type="ECO:0000313" key="3">
    <source>
        <dbReference type="EMBL" id="KAJ4256800.1"/>
    </source>
</evidence>
<dbReference type="Pfam" id="PF00903">
    <property type="entry name" value="Glyoxalase"/>
    <property type="match status" value="1"/>
</dbReference>
<dbReference type="SUPFAM" id="SSF54593">
    <property type="entry name" value="Glyoxalase/Bleomycin resistance protein/Dihydroxybiphenyl dioxygenase"/>
    <property type="match status" value="1"/>
</dbReference>
<protein>
    <recommendedName>
        <fullName evidence="2">VOC domain-containing protein</fullName>
    </recommendedName>
</protein>
<sequence length="235" mass="25464">MRMKFASLVVILGTALVSTAAQPQNETTAPAFVPGTDKPSDPATTGYFLNKVGISVSNLTRSVDFYTKVFGFRHMFTFQATPHFSVTYLGHSSGGRNGTGYQTAEEMIRNKNNMAGQLSLIHLKAPDEPQLQGTNTFRHIIGIIVPDITEAQARLEKYGAEIFRKIEEPMPTTGPLGNPYGFGDAADLSTKDWEAIQNVMTKINLEGVFAADPDGNLLKVLPAEEKALIIDGGLS</sequence>
<name>A0A9W8VF59_9HYPO</name>
<feature type="signal peptide" evidence="1">
    <location>
        <begin position="1"/>
        <end position="21"/>
    </location>
</feature>